<dbReference type="InterPro" id="IPR000571">
    <property type="entry name" value="Znf_CCCH"/>
</dbReference>
<feature type="domain" description="C3H1-type" evidence="6">
    <location>
        <begin position="883"/>
        <end position="910"/>
    </location>
</feature>
<feature type="compositionally biased region" description="Low complexity" evidence="5">
    <location>
        <begin position="355"/>
        <end position="366"/>
    </location>
</feature>
<evidence type="ECO:0000313" key="8">
    <source>
        <dbReference type="Proteomes" id="UP000799428"/>
    </source>
</evidence>
<dbReference type="EMBL" id="MU005776">
    <property type="protein sequence ID" value="KAF2706433.1"/>
    <property type="molecule type" value="Genomic_DNA"/>
</dbReference>
<dbReference type="SMART" id="SM00356">
    <property type="entry name" value="ZnF_C3H1"/>
    <property type="match status" value="1"/>
</dbReference>
<protein>
    <recommendedName>
        <fullName evidence="6">C3H1-type domain-containing protein</fullName>
    </recommendedName>
</protein>
<dbReference type="Proteomes" id="UP000799428">
    <property type="component" value="Unassembled WGS sequence"/>
</dbReference>
<dbReference type="Pfam" id="PF18345">
    <property type="entry name" value="zf_CCCH_4"/>
    <property type="match status" value="1"/>
</dbReference>
<feature type="region of interest" description="Disordered" evidence="5">
    <location>
        <begin position="747"/>
        <end position="874"/>
    </location>
</feature>
<dbReference type="AlphaFoldDB" id="A0A6G1K1F0"/>
<dbReference type="Gene3D" id="4.10.1000.10">
    <property type="entry name" value="Zinc finger, CCCH-type"/>
    <property type="match status" value="1"/>
</dbReference>
<evidence type="ECO:0000256" key="2">
    <source>
        <dbReference type="ARBA" id="ARBA00022771"/>
    </source>
</evidence>
<dbReference type="PROSITE" id="PS50103">
    <property type="entry name" value="ZF_C3H1"/>
    <property type="match status" value="1"/>
</dbReference>
<evidence type="ECO:0000259" key="6">
    <source>
        <dbReference type="PROSITE" id="PS50103"/>
    </source>
</evidence>
<feature type="zinc finger region" description="C3H1-type" evidence="4">
    <location>
        <begin position="883"/>
        <end position="910"/>
    </location>
</feature>
<feature type="compositionally biased region" description="Low complexity" evidence="5">
    <location>
        <begin position="815"/>
        <end position="838"/>
    </location>
</feature>
<feature type="compositionally biased region" description="Basic residues" evidence="5">
    <location>
        <begin position="517"/>
        <end position="529"/>
    </location>
</feature>
<feature type="compositionally biased region" description="Basic and acidic residues" evidence="5">
    <location>
        <begin position="611"/>
        <end position="636"/>
    </location>
</feature>
<proteinExistence type="predicted"/>
<evidence type="ECO:0000256" key="5">
    <source>
        <dbReference type="SAM" id="MobiDB-lite"/>
    </source>
</evidence>
<gene>
    <name evidence="7" type="ORF">K504DRAFT_81206</name>
</gene>
<feature type="region of interest" description="Disordered" evidence="5">
    <location>
        <begin position="332"/>
        <end position="418"/>
    </location>
</feature>
<evidence type="ECO:0000256" key="3">
    <source>
        <dbReference type="ARBA" id="ARBA00022833"/>
    </source>
</evidence>
<evidence type="ECO:0000256" key="4">
    <source>
        <dbReference type="PROSITE-ProRule" id="PRU00723"/>
    </source>
</evidence>
<sequence length="911" mass="100087">MFSQRAAVQPVSNPKYEIPTGKASGGFHFLDQSALAKATKSTPLNVLVNLGSEPLHLAANRTLVPVFNPRQSLKDMKKAGIGNRKILDSRKRSSVASMARAALASRTTSGGDLSLLKGGMASDSESYSESSEDETDYSSDEEPPEKSPLPAMRPDEPHPAIKYDIIKATWYPRKSQPSSDRIKTSLRAFWEVLNTIQKRWRADTKAVTEAEDNKLTGELPVLKSRVTSQRDLLQTALKATLDYAHPDVLHHMGQIKAFLYLCYQFLANRFKLQDQNGPLATVIFEVLARSAGTLTTELIEETKVIKALNSMKKTANDQNKALIQKIIEGAAAGSKKPKVSSPPRMESAEPANAKRPAPQSASRPSSEGAAMKKLKPAESATGMVKKPTMTAAPGVGVKTPTVTNPTLQKRPGEKPVAPINKIRGNQVINKPSNFFSSLNAASKKPTPAAPIPTKSNGPLKAAAVTAKDRKPATAPLSKPGFSFAETMASIVKPKEEPVVPAKPQKQLPPETPEEKTKRLRKESRRHMRVTFRPEATLLEIRYFHHDPEEELGHEDNLVRDAGDIGGEGRMFKQHREMELEDDDDEPELSYRTWIEPSNVDFSVVDIKERERNYERYGGGEKKPHCPEKEANERREQSTLMVFYSQPSDIPPSPREPPESPVQESTPVKEFGLPTEPWLIGRLPNQVAPPAAAPDLSQLENIFKQFAMPNPVAPPPIVSQPFYVPPVPAAVAAPAPIDFSAILSALSAQQSLQQQQQQQQPQQPLPPPPPPPPPLPLPEAAVPDWTNLLSVLSAGSTGAFPPPPGQIPAVWPPFPQLFQQPPQQPMPDYQQPQQPQQPQYSEHSNGGTKRGRDDGYANNGNDRSHGSFKKQKAGKLNYHAGERPHKVIPCKFFQQGKCAKGDDCTFIHDRNS</sequence>
<dbReference type="SUPFAM" id="SSF90229">
    <property type="entry name" value="CCCH zinc finger"/>
    <property type="match status" value="1"/>
</dbReference>
<keyword evidence="3 4" id="KW-0862">Zinc</keyword>
<feature type="compositionally biased region" description="Polar residues" evidence="5">
    <location>
        <begin position="786"/>
        <end position="795"/>
    </location>
</feature>
<keyword evidence="8" id="KW-1185">Reference proteome</keyword>
<feature type="compositionally biased region" description="Pro residues" evidence="5">
    <location>
        <begin position="762"/>
        <end position="776"/>
    </location>
</feature>
<keyword evidence="1 4" id="KW-0479">Metal-binding</keyword>
<reference evidence="7" key="1">
    <citation type="journal article" date="2020" name="Stud. Mycol.">
        <title>101 Dothideomycetes genomes: a test case for predicting lifestyles and emergence of pathogens.</title>
        <authorList>
            <person name="Haridas S."/>
            <person name="Albert R."/>
            <person name="Binder M."/>
            <person name="Bloem J."/>
            <person name="Labutti K."/>
            <person name="Salamov A."/>
            <person name="Andreopoulos B."/>
            <person name="Baker S."/>
            <person name="Barry K."/>
            <person name="Bills G."/>
            <person name="Bluhm B."/>
            <person name="Cannon C."/>
            <person name="Castanera R."/>
            <person name="Culley D."/>
            <person name="Daum C."/>
            <person name="Ezra D."/>
            <person name="Gonzalez J."/>
            <person name="Henrissat B."/>
            <person name="Kuo A."/>
            <person name="Liang C."/>
            <person name="Lipzen A."/>
            <person name="Lutzoni F."/>
            <person name="Magnuson J."/>
            <person name="Mondo S."/>
            <person name="Nolan M."/>
            <person name="Ohm R."/>
            <person name="Pangilinan J."/>
            <person name="Park H.-J."/>
            <person name="Ramirez L."/>
            <person name="Alfaro M."/>
            <person name="Sun H."/>
            <person name="Tritt A."/>
            <person name="Yoshinaga Y."/>
            <person name="Zwiers L.-H."/>
            <person name="Turgeon B."/>
            <person name="Goodwin S."/>
            <person name="Spatafora J."/>
            <person name="Crous P."/>
            <person name="Grigoriev I."/>
        </authorList>
    </citation>
    <scope>NUCLEOTIDE SEQUENCE</scope>
    <source>
        <strain evidence="7">CBS 279.74</strain>
    </source>
</reference>
<keyword evidence="2 4" id="KW-0863">Zinc-finger</keyword>
<evidence type="ECO:0000313" key="7">
    <source>
        <dbReference type="EMBL" id="KAF2706433.1"/>
    </source>
</evidence>
<feature type="compositionally biased region" description="Low complexity" evidence="5">
    <location>
        <begin position="440"/>
        <end position="455"/>
    </location>
</feature>
<feature type="region of interest" description="Disordered" evidence="5">
    <location>
        <begin position="112"/>
        <end position="157"/>
    </location>
</feature>
<name>A0A6G1K1F0_9PLEO</name>
<organism evidence="7 8">
    <name type="scientific">Pleomassaria siparia CBS 279.74</name>
    <dbReference type="NCBI Taxonomy" id="1314801"/>
    <lineage>
        <taxon>Eukaryota</taxon>
        <taxon>Fungi</taxon>
        <taxon>Dikarya</taxon>
        <taxon>Ascomycota</taxon>
        <taxon>Pezizomycotina</taxon>
        <taxon>Dothideomycetes</taxon>
        <taxon>Pleosporomycetidae</taxon>
        <taxon>Pleosporales</taxon>
        <taxon>Pleomassariaceae</taxon>
        <taxon>Pleomassaria</taxon>
    </lineage>
</organism>
<dbReference type="OrthoDB" id="4347at2759"/>
<feature type="region of interest" description="Disordered" evidence="5">
    <location>
        <begin position="611"/>
        <end position="668"/>
    </location>
</feature>
<evidence type="ECO:0000256" key="1">
    <source>
        <dbReference type="ARBA" id="ARBA00022723"/>
    </source>
</evidence>
<dbReference type="GO" id="GO:0008270">
    <property type="term" value="F:zinc ion binding"/>
    <property type="evidence" value="ECO:0007669"/>
    <property type="project" value="UniProtKB-KW"/>
</dbReference>
<feature type="region of interest" description="Disordered" evidence="5">
    <location>
        <begin position="438"/>
        <end position="479"/>
    </location>
</feature>
<feature type="compositionally biased region" description="Low complexity" evidence="5">
    <location>
        <begin position="747"/>
        <end position="761"/>
    </location>
</feature>
<feature type="compositionally biased region" description="Acidic residues" evidence="5">
    <location>
        <begin position="130"/>
        <end position="143"/>
    </location>
</feature>
<feature type="region of interest" description="Disordered" evidence="5">
    <location>
        <begin position="494"/>
        <end position="530"/>
    </location>
</feature>
<dbReference type="InterPro" id="IPR036855">
    <property type="entry name" value="Znf_CCCH_sf"/>
</dbReference>
<accession>A0A6G1K1F0</accession>
<feature type="compositionally biased region" description="Pro residues" evidence="5">
    <location>
        <begin position="799"/>
        <end position="814"/>
    </location>
</feature>